<feature type="non-terminal residue" evidence="2">
    <location>
        <position position="1"/>
    </location>
</feature>
<feature type="transmembrane region" description="Helical" evidence="1">
    <location>
        <begin position="44"/>
        <end position="63"/>
    </location>
</feature>
<comment type="caution">
    <text evidence="2">The sequence shown here is derived from an EMBL/GenBank/DDBJ whole genome shotgun (WGS) entry which is preliminary data.</text>
</comment>
<reference evidence="2" key="1">
    <citation type="journal article" date="2014" name="Front. Microbiol.">
        <title>High frequency of phylogenetically diverse reductive dehalogenase-homologous genes in deep subseafloor sedimentary metagenomes.</title>
        <authorList>
            <person name="Kawai M."/>
            <person name="Futagami T."/>
            <person name="Toyoda A."/>
            <person name="Takaki Y."/>
            <person name="Nishi S."/>
            <person name="Hori S."/>
            <person name="Arai W."/>
            <person name="Tsubouchi T."/>
            <person name="Morono Y."/>
            <person name="Uchiyama I."/>
            <person name="Ito T."/>
            <person name="Fujiyama A."/>
            <person name="Inagaki F."/>
            <person name="Takami H."/>
        </authorList>
    </citation>
    <scope>NUCLEOTIDE SEQUENCE</scope>
    <source>
        <strain evidence="2">Expedition CK06-06</strain>
    </source>
</reference>
<feature type="transmembrane region" description="Helical" evidence="1">
    <location>
        <begin position="75"/>
        <end position="91"/>
    </location>
</feature>
<name>X0W8B1_9ZZZZ</name>
<evidence type="ECO:0000313" key="2">
    <source>
        <dbReference type="EMBL" id="GAG27194.1"/>
    </source>
</evidence>
<organism evidence="2">
    <name type="scientific">marine sediment metagenome</name>
    <dbReference type="NCBI Taxonomy" id="412755"/>
    <lineage>
        <taxon>unclassified sequences</taxon>
        <taxon>metagenomes</taxon>
        <taxon>ecological metagenomes</taxon>
    </lineage>
</organism>
<dbReference type="AlphaFoldDB" id="X0W8B1"/>
<keyword evidence="1" id="KW-0472">Membrane</keyword>
<keyword evidence="1" id="KW-1133">Transmembrane helix</keyword>
<evidence type="ECO:0000256" key="1">
    <source>
        <dbReference type="SAM" id="Phobius"/>
    </source>
</evidence>
<protein>
    <submittedName>
        <fullName evidence="2">Uncharacterized protein</fullName>
    </submittedName>
</protein>
<sequence length="92" mass="9680">VFLAILLILCTSFIPAMVGGEGAAGMQGVMGGSNLATQSEITTTFFFACIIQGFGSGLVAGVFEDGTFTASVKHIFIMVIVTWFMFRFVIGA</sequence>
<proteinExistence type="predicted"/>
<keyword evidence="1" id="KW-0812">Transmembrane</keyword>
<dbReference type="EMBL" id="BARS01032293">
    <property type="protein sequence ID" value="GAG27194.1"/>
    <property type="molecule type" value="Genomic_DNA"/>
</dbReference>
<gene>
    <name evidence="2" type="ORF">S01H1_50142</name>
</gene>
<accession>X0W8B1</accession>